<dbReference type="NCBIfam" id="TIGR01691">
    <property type="entry name" value="enolase-ppase"/>
    <property type="match status" value="1"/>
</dbReference>
<dbReference type="Pfam" id="PF00702">
    <property type="entry name" value="Hydrolase"/>
    <property type="match status" value="1"/>
</dbReference>
<evidence type="ECO:0000256" key="3">
    <source>
        <dbReference type="ARBA" id="ARBA00023167"/>
    </source>
</evidence>
<dbReference type="PANTHER" id="PTHR20371">
    <property type="entry name" value="ENOLASE-PHOSPHATASE E1"/>
    <property type="match status" value="1"/>
</dbReference>
<accession>A0A0N4XDX2</accession>
<dbReference type="STRING" id="27835.A0A0N4XDX2"/>
<dbReference type="WBParaSite" id="NBR_0000072401-mRNA-1">
    <property type="protein sequence ID" value="NBR_0000072401-mRNA-1"/>
    <property type="gene ID" value="NBR_0000072401"/>
</dbReference>
<evidence type="ECO:0000256" key="2">
    <source>
        <dbReference type="ARBA" id="ARBA00022801"/>
    </source>
</evidence>
<dbReference type="InterPro" id="IPR036412">
    <property type="entry name" value="HAD-like_sf"/>
</dbReference>
<dbReference type="GO" id="GO:0043874">
    <property type="term" value="F:acireductone synthase activity"/>
    <property type="evidence" value="ECO:0007669"/>
    <property type="project" value="InterPro"/>
</dbReference>
<evidence type="ECO:0000313" key="5">
    <source>
        <dbReference type="Proteomes" id="UP000271162"/>
    </source>
</evidence>
<name>A0A0N4XDX2_NIPBR</name>
<keyword evidence="5" id="KW-1185">Reference proteome</keyword>
<organism evidence="6">
    <name type="scientific">Nippostrongylus brasiliensis</name>
    <name type="common">Rat hookworm</name>
    <dbReference type="NCBI Taxonomy" id="27835"/>
    <lineage>
        <taxon>Eukaryota</taxon>
        <taxon>Metazoa</taxon>
        <taxon>Ecdysozoa</taxon>
        <taxon>Nematoda</taxon>
        <taxon>Chromadorea</taxon>
        <taxon>Rhabditida</taxon>
        <taxon>Rhabditina</taxon>
        <taxon>Rhabditomorpha</taxon>
        <taxon>Strongyloidea</taxon>
        <taxon>Heligmosomidae</taxon>
        <taxon>Nippostrongylus</taxon>
    </lineage>
</organism>
<evidence type="ECO:0000313" key="4">
    <source>
        <dbReference type="EMBL" id="VDL63671.1"/>
    </source>
</evidence>
<dbReference type="OMA" id="WITIDKK"/>
<gene>
    <name evidence="4" type="ORF">NBR_LOCUS725</name>
</gene>
<sequence length="176" mass="19596">MEELVRSTKEEYIDDVCHNVRYWITIDKKVTAMKALQGLIWEEAYAQGAVKGHVYPDVLPVLQSLTVPIYIYSSGSILAQKLLFAHTIDGDLRKVISGYFDTSIGFKGDKKSYEAICNEIGESPADVLFLTDVEAEARAADAAGVQVRLVIREGNAPLSEEAKRDYETIHSLEEIV</sequence>
<dbReference type="Proteomes" id="UP000271162">
    <property type="component" value="Unassembled WGS sequence"/>
</dbReference>
<dbReference type="GO" id="GO:0000287">
    <property type="term" value="F:magnesium ion binding"/>
    <property type="evidence" value="ECO:0007669"/>
    <property type="project" value="InterPro"/>
</dbReference>
<protein>
    <submittedName>
        <fullName evidence="6">Enolase-phosphatase E1 (inferred by orthology to a C. elegans protein)</fullName>
    </submittedName>
</protein>
<dbReference type="InterPro" id="IPR006439">
    <property type="entry name" value="HAD-SF_hydro_IA"/>
</dbReference>
<dbReference type="InterPro" id="IPR023943">
    <property type="entry name" value="Enolase-ppase_E1"/>
</dbReference>
<evidence type="ECO:0000256" key="1">
    <source>
        <dbReference type="ARBA" id="ARBA00022605"/>
    </source>
</evidence>
<dbReference type="NCBIfam" id="TIGR01549">
    <property type="entry name" value="HAD-SF-IA-v1"/>
    <property type="match status" value="1"/>
</dbReference>
<evidence type="ECO:0000313" key="6">
    <source>
        <dbReference type="WBParaSite" id="NBR_0000072401-mRNA-1"/>
    </source>
</evidence>
<reference evidence="4 5" key="2">
    <citation type="submission" date="2018-11" db="EMBL/GenBank/DDBJ databases">
        <authorList>
            <consortium name="Pathogen Informatics"/>
        </authorList>
    </citation>
    <scope>NUCLEOTIDE SEQUENCE [LARGE SCALE GENOMIC DNA]</scope>
</reference>
<keyword evidence="3" id="KW-0486">Methionine biosynthesis</keyword>
<keyword evidence="2" id="KW-0378">Hydrolase</keyword>
<dbReference type="PANTHER" id="PTHR20371:SF1">
    <property type="entry name" value="ENOLASE-PHOSPHATASE E1"/>
    <property type="match status" value="1"/>
</dbReference>
<reference evidence="6" key="1">
    <citation type="submission" date="2017-02" db="UniProtKB">
        <authorList>
            <consortium name="WormBaseParasite"/>
        </authorList>
    </citation>
    <scope>IDENTIFICATION</scope>
</reference>
<dbReference type="EMBL" id="UYSL01000389">
    <property type="protein sequence ID" value="VDL63671.1"/>
    <property type="molecule type" value="Genomic_DNA"/>
</dbReference>
<dbReference type="InterPro" id="IPR023214">
    <property type="entry name" value="HAD_sf"/>
</dbReference>
<proteinExistence type="predicted"/>
<dbReference type="Gene3D" id="3.40.50.1000">
    <property type="entry name" value="HAD superfamily/HAD-like"/>
    <property type="match status" value="1"/>
</dbReference>
<dbReference type="GO" id="GO:0019509">
    <property type="term" value="P:L-methionine salvage from methylthioadenosine"/>
    <property type="evidence" value="ECO:0007669"/>
    <property type="project" value="InterPro"/>
</dbReference>
<dbReference type="AlphaFoldDB" id="A0A0N4XDX2"/>
<dbReference type="SUPFAM" id="SSF56784">
    <property type="entry name" value="HAD-like"/>
    <property type="match status" value="1"/>
</dbReference>
<keyword evidence="1" id="KW-0028">Amino-acid biosynthesis</keyword>